<keyword evidence="11" id="KW-1185">Reference proteome</keyword>
<accession>A0ABP9RHU2</accession>
<dbReference type="PANTHER" id="PTHR30329:SF21">
    <property type="entry name" value="LIPOPROTEIN YIAD-RELATED"/>
    <property type="match status" value="1"/>
</dbReference>
<dbReference type="CDD" id="cd07185">
    <property type="entry name" value="OmpA_C-like"/>
    <property type="match status" value="1"/>
</dbReference>
<feature type="transmembrane region" description="Helical" evidence="8">
    <location>
        <begin position="28"/>
        <end position="48"/>
    </location>
</feature>
<comment type="similarity">
    <text evidence="2">Belongs to the MotB family.</text>
</comment>
<evidence type="ECO:0000313" key="11">
    <source>
        <dbReference type="Proteomes" id="UP001500074"/>
    </source>
</evidence>
<organism evidence="10 11">
    <name type="scientific">Modicisalibacter zincidurans</name>
    <dbReference type="NCBI Taxonomy" id="1178777"/>
    <lineage>
        <taxon>Bacteria</taxon>
        <taxon>Pseudomonadati</taxon>
        <taxon>Pseudomonadota</taxon>
        <taxon>Gammaproteobacteria</taxon>
        <taxon>Oceanospirillales</taxon>
        <taxon>Halomonadaceae</taxon>
        <taxon>Modicisalibacter</taxon>
    </lineage>
</organism>
<dbReference type="InterPro" id="IPR036737">
    <property type="entry name" value="OmpA-like_sf"/>
</dbReference>
<dbReference type="PROSITE" id="PS51123">
    <property type="entry name" value="OMPA_2"/>
    <property type="match status" value="1"/>
</dbReference>
<evidence type="ECO:0000256" key="2">
    <source>
        <dbReference type="ARBA" id="ARBA00008914"/>
    </source>
</evidence>
<evidence type="ECO:0000256" key="1">
    <source>
        <dbReference type="ARBA" id="ARBA00004162"/>
    </source>
</evidence>
<comment type="subcellular location">
    <subcellularLocation>
        <location evidence="1">Cell membrane</location>
        <topology evidence="1">Single-pass membrane protein</topology>
    </subcellularLocation>
</comment>
<keyword evidence="3" id="KW-1003">Cell membrane</keyword>
<dbReference type="Pfam" id="PF00691">
    <property type="entry name" value="OmpA"/>
    <property type="match status" value="1"/>
</dbReference>
<evidence type="ECO:0000256" key="8">
    <source>
        <dbReference type="SAM" id="Phobius"/>
    </source>
</evidence>
<dbReference type="RefSeq" id="WP_035575225.1">
    <property type="nucleotide sequence ID" value="NZ_BAABKI010000028.1"/>
</dbReference>
<sequence>MLESHRDGHHHERLLSLRTEERDGEGWMISYMDIMTLLVALFVLLLTVSGQARDWAGAVRGALAANVPAQTPASARISTEAIDVARSVTARSIAATRPLPAPLGVRLGALLAPPALSRDALAAAQRLAGRSMLVPQVPVLPQIHPDARQAAQAIAATRWISGSAQAAAIQVAGEWQLKVPKPLPVIDGVEVSRIKGGINLRIQDHLLFGSGDAELTDPGQEMVQGLVSLLDQYEGTVSVEGHTDSVPINTERYPSNWELSSARATAILRYLVAAGIDPQRLRSVGYADTQPLESNATAEGRAANRRVELIIHAPEDS</sequence>
<dbReference type="SUPFAM" id="SSF103088">
    <property type="entry name" value="OmpA-like"/>
    <property type="match status" value="1"/>
</dbReference>
<keyword evidence="5 8" id="KW-1133">Transmembrane helix</keyword>
<evidence type="ECO:0000256" key="3">
    <source>
        <dbReference type="ARBA" id="ARBA00022475"/>
    </source>
</evidence>
<dbReference type="InterPro" id="IPR025713">
    <property type="entry name" value="MotB-like_N_dom"/>
</dbReference>
<dbReference type="Proteomes" id="UP001500074">
    <property type="component" value="Unassembled WGS sequence"/>
</dbReference>
<dbReference type="Pfam" id="PF13677">
    <property type="entry name" value="MotB_plug"/>
    <property type="match status" value="1"/>
</dbReference>
<dbReference type="InterPro" id="IPR006665">
    <property type="entry name" value="OmpA-like"/>
</dbReference>
<protein>
    <recommendedName>
        <fullName evidence="9">OmpA-like domain-containing protein</fullName>
    </recommendedName>
</protein>
<comment type="caution">
    <text evidence="10">The sequence shown here is derived from an EMBL/GenBank/DDBJ whole genome shotgun (WGS) entry which is preliminary data.</text>
</comment>
<proteinExistence type="inferred from homology"/>
<evidence type="ECO:0000256" key="4">
    <source>
        <dbReference type="ARBA" id="ARBA00022692"/>
    </source>
</evidence>
<dbReference type="EMBL" id="BAABKI010000028">
    <property type="protein sequence ID" value="GAA5178057.1"/>
    <property type="molecule type" value="Genomic_DNA"/>
</dbReference>
<evidence type="ECO:0000259" key="9">
    <source>
        <dbReference type="PROSITE" id="PS51123"/>
    </source>
</evidence>
<evidence type="ECO:0000313" key="10">
    <source>
        <dbReference type="EMBL" id="GAA5178057.1"/>
    </source>
</evidence>
<keyword evidence="6 7" id="KW-0472">Membrane</keyword>
<evidence type="ECO:0000256" key="5">
    <source>
        <dbReference type="ARBA" id="ARBA00022989"/>
    </source>
</evidence>
<evidence type="ECO:0000256" key="6">
    <source>
        <dbReference type="ARBA" id="ARBA00023136"/>
    </source>
</evidence>
<evidence type="ECO:0000256" key="7">
    <source>
        <dbReference type="PROSITE-ProRule" id="PRU00473"/>
    </source>
</evidence>
<dbReference type="Gene3D" id="3.30.1330.60">
    <property type="entry name" value="OmpA-like domain"/>
    <property type="match status" value="1"/>
</dbReference>
<reference evidence="11" key="1">
    <citation type="journal article" date="2019" name="Int. J. Syst. Evol. Microbiol.">
        <title>The Global Catalogue of Microorganisms (GCM) 10K type strain sequencing project: providing services to taxonomists for standard genome sequencing and annotation.</title>
        <authorList>
            <consortium name="The Broad Institute Genomics Platform"/>
            <consortium name="The Broad Institute Genome Sequencing Center for Infectious Disease"/>
            <person name="Wu L."/>
            <person name="Ma J."/>
        </authorList>
    </citation>
    <scope>NUCLEOTIDE SEQUENCE [LARGE SCALE GENOMIC DNA]</scope>
    <source>
        <strain evidence="11">JCM 18472</strain>
    </source>
</reference>
<name>A0ABP9RHU2_9GAMM</name>
<feature type="domain" description="OmpA-like" evidence="9">
    <location>
        <begin position="195"/>
        <end position="315"/>
    </location>
</feature>
<dbReference type="InterPro" id="IPR050330">
    <property type="entry name" value="Bact_OuterMem_StrucFunc"/>
</dbReference>
<gene>
    <name evidence="10" type="ORF">GCM10023342_27570</name>
</gene>
<dbReference type="PANTHER" id="PTHR30329">
    <property type="entry name" value="STATOR ELEMENT OF FLAGELLAR MOTOR COMPLEX"/>
    <property type="match status" value="1"/>
</dbReference>
<keyword evidence="4 8" id="KW-0812">Transmembrane</keyword>